<dbReference type="Pfam" id="PF01554">
    <property type="entry name" value="MatE"/>
    <property type="match status" value="2"/>
</dbReference>
<feature type="transmembrane region" description="Helical" evidence="6">
    <location>
        <begin position="384"/>
        <end position="400"/>
    </location>
</feature>
<proteinExistence type="inferred from homology"/>
<feature type="transmembrane region" description="Helical" evidence="6">
    <location>
        <begin position="270"/>
        <end position="291"/>
    </location>
</feature>
<feature type="transmembrane region" description="Helical" evidence="6">
    <location>
        <begin position="158"/>
        <end position="178"/>
    </location>
</feature>
<dbReference type="GO" id="GO:0005886">
    <property type="term" value="C:plasma membrane"/>
    <property type="evidence" value="ECO:0007669"/>
    <property type="project" value="TreeGrafter"/>
</dbReference>
<comment type="similarity">
    <text evidence="2">Belongs to the multi antimicrobial extrusion (MATE) (TC 2.A.66.1) family.</text>
</comment>
<feature type="transmembrane region" description="Helical" evidence="6">
    <location>
        <begin position="90"/>
        <end position="111"/>
    </location>
</feature>
<sequence length="438" mass="47828">MWGSQRQVLALALPMLLSNLTVPLLGLVDTWVIGHLDSPTLLGGVAVGATLINLTWWVLGFLRMSTTGLTAQALGADDGQEMELLLGRGLLMACLLALVLLLGKAPLVSLALGHSGASAQVQHYASEYLAIRLWGAPAALSNLVVLGWLLGRHDTKGPMWLLIAGNALNIVLDLLLVQGLGWRVAGVATASLLADYAMLLLGLWLVHRQVPLPQLGQRWRTGLFALAPYRRLLALNRDIFIRALCLQCCFAFMTFQGARLGDLVVAANAVLLNFLMLLSYGLDGFAYAAEAMVGRAVGARRRDWLWVALRDAFAWALAIALLATLLFAVGGEWLVASMTTIEAVVEEARRYLPWLVAMPLLSVWCYLFDGVFIGATRVREMRDTMLLAVVLGYLPVWWWWQGAGNGALWGALAALMVGRGLGQGIWLYRLWHSRILVD</sequence>
<dbReference type="GO" id="GO:0042910">
    <property type="term" value="F:xenobiotic transmembrane transporter activity"/>
    <property type="evidence" value="ECO:0007669"/>
    <property type="project" value="InterPro"/>
</dbReference>
<gene>
    <name evidence="7" type="ORF">G114_14706</name>
</gene>
<dbReference type="eggNOG" id="COG0534">
    <property type="taxonomic scope" value="Bacteria"/>
</dbReference>
<dbReference type="PANTHER" id="PTHR42893">
    <property type="entry name" value="PROTEIN DETOXIFICATION 44, CHLOROPLASTIC-RELATED"/>
    <property type="match status" value="1"/>
</dbReference>
<feature type="transmembrane region" description="Helical" evidence="6">
    <location>
        <begin position="131"/>
        <end position="151"/>
    </location>
</feature>
<evidence type="ECO:0000256" key="6">
    <source>
        <dbReference type="SAM" id="Phobius"/>
    </source>
</evidence>
<reference evidence="7 8" key="1">
    <citation type="journal article" date="2013" name="Genome Announc.">
        <title>Draft Genome Sequence of the Aeromonas diversa Type Strain.</title>
        <authorList>
            <person name="Farfan M."/>
            <person name="Spataro N."/>
            <person name="Sanglas A."/>
            <person name="Albarral V."/>
            <person name="Loren J.G."/>
            <person name="Bosch E."/>
            <person name="Fuste M.C."/>
        </authorList>
    </citation>
    <scope>NUCLEOTIDE SEQUENCE [LARGE SCALE GENOMIC DNA]</scope>
    <source>
        <strain evidence="7 8">2478-85</strain>
    </source>
</reference>
<evidence type="ECO:0000313" key="7">
    <source>
        <dbReference type="EMBL" id="ENY71128.1"/>
    </source>
</evidence>
<keyword evidence="5 6" id="KW-0472">Membrane</keyword>
<dbReference type="Proteomes" id="UP000023775">
    <property type="component" value="Unassembled WGS sequence"/>
</dbReference>
<feature type="transmembrane region" description="Helical" evidence="6">
    <location>
        <begin position="42"/>
        <end position="62"/>
    </location>
</feature>
<keyword evidence="3 6" id="KW-0812">Transmembrane</keyword>
<dbReference type="GO" id="GO:0015297">
    <property type="term" value="F:antiporter activity"/>
    <property type="evidence" value="ECO:0007669"/>
    <property type="project" value="InterPro"/>
</dbReference>
<evidence type="ECO:0000256" key="4">
    <source>
        <dbReference type="ARBA" id="ARBA00022989"/>
    </source>
</evidence>
<evidence type="ECO:0000256" key="2">
    <source>
        <dbReference type="ARBA" id="ARBA00010199"/>
    </source>
</evidence>
<feature type="transmembrane region" description="Helical" evidence="6">
    <location>
        <begin position="351"/>
        <end position="372"/>
    </location>
</feature>
<comment type="subcellular location">
    <subcellularLocation>
        <location evidence="1">Membrane</location>
        <topology evidence="1">Multi-pass membrane protein</topology>
    </subcellularLocation>
</comment>
<evidence type="ECO:0000256" key="1">
    <source>
        <dbReference type="ARBA" id="ARBA00004141"/>
    </source>
</evidence>
<dbReference type="PANTHER" id="PTHR42893:SF46">
    <property type="entry name" value="PROTEIN DETOXIFICATION 44, CHLOROPLASTIC"/>
    <property type="match status" value="1"/>
</dbReference>
<dbReference type="InterPro" id="IPR002528">
    <property type="entry name" value="MATE_fam"/>
</dbReference>
<feature type="transmembrane region" description="Helical" evidence="6">
    <location>
        <begin position="239"/>
        <end position="258"/>
    </location>
</feature>
<protein>
    <submittedName>
        <fullName evidence="7">DNA-damage-inducible protein F</fullName>
    </submittedName>
</protein>
<accession>N9VHP0</accession>
<keyword evidence="8" id="KW-1185">Reference proteome</keyword>
<evidence type="ECO:0000256" key="5">
    <source>
        <dbReference type="ARBA" id="ARBA00023136"/>
    </source>
</evidence>
<dbReference type="AlphaFoldDB" id="N9VHP0"/>
<dbReference type="PATRIC" id="fig|1268237.3.peg.2897"/>
<dbReference type="InterPro" id="IPR044644">
    <property type="entry name" value="DinF-like"/>
</dbReference>
<organism evidence="7 8">
    <name type="scientific">Aeromonas diversa CDC 2478-85</name>
    <dbReference type="NCBI Taxonomy" id="1268237"/>
    <lineage>
        <taxon>Bacteria</taxon>
        <taxon>Pseudomonadati</taxon>
        <taxon>Pseudomonadota</taxon>
        <taxon>Gammaproteobacteria</taxon>
        <taxon>Aeromonadales</taxon>
        <taxon>Aeromonadaceae</taxon>
        <taxon>Aeromonas</taxon>
    </lineage>
</organism>
<dbReference type="EMBL" id="APVG01000043">
    <property type="protein sequence ID" value="ENY71128.1"/>
    <property type="molecule type" value="Genomic_DNA"/>
</dbReference>
<feature type="transmembrane region" description="Helical" evidence="6">
    <location>
        <begin position="312"/>
        <end position="331"/>
    </location>
</feature>
<keyword evidence="4 6" id="KW-1133">Transmembrane helix</keyword>
<feature type="transmembrane region" description="Helical" evidence="6">
    <location>
        <begin position="184"/>
        <end position="206"/>
    </location>
</feature>
<dbReference type="CDD" id="cd13136">
    <property type="entry name" value="MATE_DinF_like"/>
    <property type="match status" value="1"/>
</dbReference>
<dbReference type="NCBIfam" id="TIGR00797">
    <property type="entry name" value="matE"/>
    <property type="match status" value="1"/>
</dbReference>
<evidence type="ECO:0000313" key="8">
    <source>
        <dbReference type="Proteomes" id="UP000023775"/>
    </source>
</evidence>
<comment type="caution">
    <text evidence="7">The sequence shown here is derived from an EMBL/GenBank/DDBJ whole genome shotgun (WGS) entry which is preliminary data.</text>
</comment>
<evidence type="ECO:0000256" key="3">
    <source>
        <dbReference type="ARBA" id="ARBA00022692"/>
    </source>
</evidence>
<feature type="transmembrane region" description="Helical" evidence="6">
    <location>
        <begin position="406"/>
        <end position="428"/>
    </location>
</feature>
<name>N9VHP0_9GAMM</name>